<protein>
    <submittedName>
        <fullName evidence="2">Uncharacterized protein</fullName>
    </submittedName>
</protein>
<comment type="caution">
    <text evidence="2">The sequence shown here is derived from an EMBL/GenBank/DDBJ whole genome shotgun (WGS) entry which is preliminary data.</text>
</comment>
<reference evidence="2" key="1">
    <citation type="submission" date="2023-02" db="EMBL/GenBank/DDBJ databases">
        <title>Tahibacter soli sp. nov. isolated from soil.</title>
        <authorList>
            <person name="Baek J.H."/>
            <person name="Lee J.K."/>
            <person name="Choi D.G."/>
            <person name="Jeon C.O."/>
        </authorList>
    </citation>
    <scope>NUCLEOTIDE SEQUENCE</scope>
    <source>
        <strain evidence="2">BL</strain>
    </source>
</reference>
<keyword evidence="1" id="KW-1133">Transmembrane helix</keyword>
<proteinExistence type="predicted"/>
<dbReference type="RefSeq" id="WP_263543164.1">
    <property type="nucleotide sequence ID" value="NZ_JAOVZO020000003.1"/>
</dbReference>
<organism evidence="2 3">
    <name type="scientific">Tahibacter soli</name>
    <dbReference type="NCBI Taxonomy" id="2983605"/>
    <lineage>
        <taxon>Bacteria</taxon>
        <taxon>Pseudomonadati</taxon>
        <taxon>Pseudomonadota</taxon>
        <taxon>Gammaproteobacteria</taxon>
        <taxon>Lysobacterales</taxon>
        <taxon>Rhodanobacteraceae</taxon>
        <taxon>Tahibacter</taxon>
    </lineage>
</organism>
<feature type="transmembrane region" description="Helical" evidence="1">
    <location>
        <begin position="69"/>
        <end position="87"/>
    </location>
</feature>
<accession>A0A9X4BFY1</accession>
<evidence type="ECO:0000256" key="1">
    <source>
        <dbReference type="SAM" id="Phobius"/>
    </source>
</evidence>
<keyword evidence="3" id="KW-1185">Reference proteome</keyword>
<name>A0A9X4BFY1_9GAMM</name>
<dbReference type="AlphaFoldDB" id="A0A9X4BFY1"/>
<sequence length="208" mass="22922">MPTAKNRIVALILLAPIALGLMFVGPSQVLGIDTGLFGGTLVLAVGWATLYGWWRVADEADRLFSRSELFAGIGFTFTLAIAVVFFWKFRALGWNVESFSEAGRSLGRAMVMLLIAWAVFRSVIEQRRGAQVERDERDRQIQASAQSHSHTALVVLVIALILHLGLFPERFVSPVTGPNVAHWLIGALIVASLAEYVSTLLQYLRDRA</sequence>
<gene>
    <name evidence="2" type="ORF">OD750_004970</name>
</gene>
<keyword evidence="1" id="KW-0812">Transmembrane</keyword>
<feature type="transmembrane region" description="Helical" evidence="1">
    <location>
        <begin position="180"/>
        <end position="204"/>
    </location>
</feature>
<feature type="transmembrane region" description="Helical" evidence="1">
    <location>
        <begin position="145"/>
        <end position="168"/>
    </location>
</feature>
<evidence type="ECO:0000313" key="3">
    <source>
        <dbReference type="Proteomes" id="UP001139971"/>
    </source>
</evidence>
<evidence type="ECO:0000313" key="2">
    <source>
        <dbReference type="EMBL" id="MDC8011895.1"/>
    </source>
</evidence>
<feature type="transmembrane region" description="Helical" evidence="1">
    <location>
        <begin position="41"/>
        <end position="57"/>
    </location>
</feature>
<keyword evidence="1" id="KW-0472">Membrane</keyword>
<feature type="transmembrane region" description="Helical" evidence="1">
    <location>
        <begin position="107"/>
        <end position="124"/>
    </location>
</feature>
<dbReference type="Proteomes" id="UP001139971">
    <property type="component" value="Unassembled WGS sequence"/>
</dbReference>
<dbReference type="EMBL" id="JAOVZO020000003">
    <property type="protein sequence ID" value="MDC8011895.1"/>
    <property type="molecule type" value="Genomic_DNA"/>
</dbReference>